<reference evidence="2 3" key="1">
    <citation type="submission" date="2017-11" db="EMBL/GenBank/DDBJ databases">
        <title>Genomic Encyclopedia of Archaeal and Bacterial Type Strains, Phase II (KMG-II): From Individual Species to Whole Genera.</title>
        <authorList>
            <person name="Goeker M."/>
        </authorList>
    </citation>
    <scope>NUCLEOTIDE SEQUENCE [LARGE SCALE GENOMIC DNA]</scope>
    <source>
        <strain evidence="2 3">DSM 29128</strain>
    </source>
</reference>
<keyword evidence="1" id="KW-1133">Transmembrane helix</keyword>
<name>A0A2M8WP09_9RHOB</name>
<dbReference type="RefSeq" id="WP_100367462.1">
    <property type="nucleotide sequence ID" value="NZ_PGTY01000001.1"/>
</dbReference>
<evidence type="ECO:0000313" key="2">
    <source>
        <dbReference type="EMBL" id="PJI92669.1"/>
    </source>
</evidence>
<dbReference type="AlphaFoldDB" id="A0A2M8WP09"/>
<gene>
    <name evidence="2" type="ORF">BC777_1528</name>
</gene>
<accession>A0A2M8WP09</accession>
<keyword evidence="1" id="KW-0472">Membrane</keyword>
<organism evidence="2 3">
    <name type="scientific">Yoonia maricola</name>
    <dbReference type="NCBI Taxonomy" id="420999"/>
    <lineage>
        <taxon>Bacteria</taxon>
        <taxon>Pseudomonadati</taxon>
        <taxon>Pseudomonadota</taxon>
        <taxon>Alphaproteobacteria</taxon>
        <taxon>Rhodobacterales</taxon>
        <taxon>Paracoccaceae</taxon>
        <taxon>Yoonia</taxon>
    </lineage>
</organism>
<feature type="transmembrane region" description="Helical" evidence="1">
    <location>
        <begin position="44"/>
        <end position="61"/>
    </location>
</feature>
<evidence type="ECO:0000256" key="1">
    <source>
        <dbReference type="SAM" id="Phobius"/>
    </source>
</evidence>
<sequence>MYEDRNLPHAESTAGNIALSGVSQSAERDKDWHDNVNTLVMRNVMLWGSVFVSCGLIYLLVKLVA</sequence>
<evidence type="ECO:0008006" key="4">
    <source>
        <dbReference type="Google" id="ProtNLM"/>
    </source>
</evidence>
<comment type="caution">
    <text evidence="2">The sequence shown here is derived from an EMBL/GenBank/DDBJ whole genome shotgun (WGS) entry which is preliminary data.</text>
</comment>
<protein>
    <recommendedName>
        <fullName evidence="4">Aa3 type cytochrome c oxidase subunit IV</fullName>
    </recommendedName>
</protein>
<evidence type="ECO:0000313" key="3">
    <source>
        <dbReference type="Proteomes" id="UP000228531"/>
    </source>
</evidence>
<dbReference type="Proteomes" id="UP000228531">
    <property type="component" value="Unassembled WGS sequence"/>
</dbReference>
<keyword evidence="1" id="KW-0812">Transmembrane</keyword>
<keyword evidence="3" id="KW-1185">Reference proteome</keyword>
<proteinExistence type="predicted"/>
<dbReference type="EMBL" id="PGTY01000001">
    <property type="protein sequence ID" value="PJI92669.1"/>
    <property type="molecule type" value="Genomic_DNA"/>
</dbReference>
<dbReference type="OrthoDB" id="9891455at2"/>